<geneLocation type="plasmid" evidence="1 2">
    <name>pl3WSM5005</name>
</geneLocation>
<evidence type="ECO:0000313" key="1">
    <source>
        <dbReference type="EMBL" id="APA90289.1"/>
    </source>
</evidence>
<keyword evidence="1" id="KW-0614">Plasmid</keyword>
<gene>
    <name evidence="1" type="ORF">BJG93_34830</name>
</gene>
<reference evidence="1" key="2">
    <citation type="submission" date="2021-06" db="EMBL/GenBank/DDBJ databases">
        <authorList>
            <person name="Rogers T.H."/>
            <person name="Ramsay J.P."/>
            <person name="Wang P."/>
            <person name="Terpolilli J."/>
        </authorList>
    </citation>
    <scope>NUCLEOTIDE SEQUENCE</scope>
    <source>
        <strain evidence="1">WSM5005</strain>
        <plasmid evidence="1">pl3WSM5005</plasmid>
    </source>
</reference>
<protein>
    <submittedName>
        <fullName evidence="1">Uncharacterized protein</fullName>
    </submittedName>
</protein>
<dbReference type="Proteomes" id="UP000179860">
    <property type="component" value="Plasmid pl3WSM5005"/>
</dbReference>
<organism evidence="1 2">
    <name type="scientific">Paraburkholderia sprentiae WSM5005</name>
    <dbReference type="NCBI Taxonomy" id="754502"/>
    <lineage>
        <taxon>Bacteria</taxon>
        <taxon>Pseudomonadati</taxon>
        <taxon>Pseudomonadota</taxon>
        <taxon>Betaproteobacteria</taxon>
        <taxon>Burkholderiales</taxon>
        <taxon>Burkholderiaceae</taxon>
        <taxon>Paraburkholderia</taxon>
    </lineage>
</organism>
<evidence type="ECO:0000313" key="2">
    <source>
        <dbReference type="Proteomes" id="UP000179860"/>
    </source>
</evidence>
<reference evidence="1" key="1">
    <citation type="submission" date="2016-09" db="EMBL/GenBank/DDBJ databases">
        <title>The Complete Genome of Burkholderia sprentiae wsm5005.</title>
        <authorList>
            <person name="De Meyer S."/>
            <person name="Wang P."/>
            <person name="Terpolilli J."/>
        </authorList>
    </citation>
    <scope>NUCLEOTIDE SEQUENCE</scope>
    <source>
        <strain evidence="1">WSM5005</strain>
        <plasmid evidence="1">pl3WSM5005</plasmid>
    </source>
</reference>
<name>A0ACA8AX36_9BURK</name>
<dbReference type="EMBL" id="CP017564">
    <property type="protein sequence ID" value="APA90289.1"/>
    <property type="molecule type" value="Genomic_DNA"/>
</dbReference>
<sequence>MNKTQTFAPTGAVDVKAAEYEALKLTNDEYLNLLSCGHPGGTISVAQAGAQFVVAGADMRQLRDAYTDADAAALLANSNVRFIKPD</sequence>
<accession>A0ACA8AX36</accession>
<keyword evidence="2" id="KW-1185">Reference proteome</keyword>
<proteinExistence type="predicted"/>